<feature type="domain" description="Bacterial Ig-like" evidence="2">
    <location>
        <begin position="595"/>
        <end position="676"/>
    </location>
</feature>
<sequence>MKVKSFAKFGVGLGCAVLIAGTAISPAHADPASGSFGALAGLGSDTTQFVMNGLAADIPGSLLASYDATGASATVVTKADGVAIPRANGSGAGRDLLRVAIGQTGNANVATFTGGTRSVTTDVAAGQIQYARSSSGPGAQVEGGVLTYVPFATDAVSYATSANSWIPSDLTQAQLTDIYKGNLRYVNEAGQLSATAGAGYVQITTWLPQAGSGTRSFWIGKVGLNEGDVTSNVNGNLGANVAKDFSGADVQENSGAPFTSGTPDQQKAALVPYSVAQWVAQANGAEGVADVRSGAKINLIGGTAPTTGSGTSYKLNAAFNSTFTRLVYNIIPSLEAEDEASETYRAFVGTDSEVCEATDTIERYGFAALTAASGANACGDISRTDYAASPSSVSIDVPANAAAGAAVTLGATVTSTGDQGGTVTFYDGAIESGKELTSVEIPAGQTSATVAYTPTAPASLSVIANFVPALSGVAYSETTDAAKSLVVTAQSSTTTVSKISNRTYGSAATVTATVKASAGTATGKVTFKDGSKTLGSATVKSGKASLKLSSKLAAGTHRITATYAGSSAVAGSASKSVSFTVNKASAKVKIAKIKTLKAGKTAKVKVTVSTNSKLNAKGTVTIKDGKKTIKKNVKLNSSGKATVSIKKVKSGTHKVTVSFKSDGNFKSATGKTSFKVKR</sequence>
<dbReference type="EMBL" id="CAJVAP010000001">
    <property type="protein sequence ID" value="CAG7594662.1"/>
    <property type="molecule type" value="Genomic_DNA"/>
</dbReference>
<evidence type="ECO:0000259" key="2">
    <source>
        <dbReference type="Pfam" id="PF16640"/>
    </source>
</evidence>
<feature type="chain" id="PRO_5037792689" description="Bacterial Ig-like domain-containing protein" evidence="1">
    <location>
        <begin position="30"/>
        <end position="678"/>
    </location>
</feature>
<dbReference type="InterPro" id="IPR032109">
    <property type="entry name" value="Big_3_5"/>
</dbReference>
<dbReference type="Proteomes" id="UP000693892">
    <property type="component" value="Unassembled WGS sequence"/>
</dbReference>
<dbReference type="RefSeq" id="WP_218113630.1">
    <property type="nucleotide sequence ID" value="NZ_CAJVAP010000001.1"/>
</dbReference>
<dbReference type="Pfam" id="PF16640">
    <property type="entry name" value="Big_3_5"/>
    <property type="match status" value="2"/>
</dbReference>
<accession>A0A916JRV2</accession>
<keyword evidence="1" id="KW-0732">Signal</keyword>
<evidence type="ECO:0000256" key="1">
    <source>
        <dbReference type="SAM" id="SignalP"/>
    </source>
</evidence>
<evidence type="ECO:0000313" key="4">
    <source>
        <dbReference type="Proteomes" id="UP000693892"/>
    </source>
</evidence>
<gene>
    <name evidence="3" type="ORF">LEUCIP111803_00004</name>
</gene>
<proteinExistence type="predicted"/>
<dbReference type="AlphaFoldDB" id="A0A916JRV2"/>
<evidence type="ECO:0000313" key="3">
    <source>
        <dbReference type="EMBL" id="CAG7594662.1"/>
    </source>
</evidence>
<protein>
    <recommendedName>
        <fullName evidence="2">Bacterial Ig-like domain-containing protein</fullName>
    </recommendedName>
</protein>
<keyword evidence="4" id="KW-1185">Reference proteome</keyword>
<reference evidence="3" key="1">
    <citation type="submission" date="2021-06" db="EMBL/GenBank/DDBJ databases">
        <authorList>
            <person name="Criscuolo A."/>
        </authorList>
    </citation>
    <scope>NUCLEOTIDE SEQUENCE</scope>
    <source>
        <strain evidence="3">CIP111803</strain>
    </source>
</reference>
<comment type="caution">
    <text evidence="3">The sequence shown here is derived from an EMBL/GenBank/DDBJ whole genome shotgun (WGS) entry which is preliminary data.</text>
</comment>
<organism evidence="3 4">
    <name type="scientific">Leucobacter soli</name>
    <dbReference type="NCBI Taxonomy" id="2812850"/>
    <lineage>
        <taxon>Bacteria</taxon>
        <taxon>Bacillati</taxon>
        <taxon>Actinomycetota</taxon>
        <taxon>Actinomycetes</taxon>
        <taxon>Micrococcales</taxon>
        <taxon>Microbacteriaceae</taxon>
        <taxon>Leucobacter</taxon>
    </lineage>
</organism>
<feature type="domain" description="Bacterial Ig-like" evidence="2">
    <location>
        <begin position="500"/>
        <end position="582"/>
    </location>
</feature>
<name>A0A916JRV2_9MICO</name>
<feature type="signal peptide" evidence="1">
    <location>
        <begin position="1"/>
        <end position="29"/>
    </location>
</feature>